<evidence type="ECO:0000259" key="11">
    <source>
        <dbReference type="PROSITE" id="PS51094"/>
    </source>
</evidence>
<name>A0ABT7J069_9ACTN</name>
<dbReference type="EMBL" id="JASJUS010000015">
    <property type="protein sequence ID" value="MDL2078235.1"/>
    <property type="molecule type" value="Genomic_DNA"/>
</dbReference>
<evidence type="ECO:0000256" key="5">
    <source>
        <dbReference type="ARBA" id="ARBA00022679"/>
    </source>
</evidence>
<reference evidence="12 13" key="1">
    <citation type="submission" date="2023-05" db="EMBL/GenBank/DDBJ databases">
        <title>Streptomyces fuscus sp. nov., a brown-black pigment producing actinomyces isolated from dry sand of Sea duck farm.</title>
        <authorList>
            <person name="Xie J."/>
            <person name="Shen N."/>
        </authorList>
    </citation>
    <scope>NUCLEOTIDE SEQUENCE [LARGE SCALE GENOMIC DNA]</scope>
    <source>
        <strain evidence="12 13">GXMU-J15</strain>
    </source>
</reference>
<keyword evidence="2" id="KW-0813">Transport</keyword>
<dbReference type="SUPFAM" id="SSF55804">
    <property type="entry name" value="Phoshotransferase/anion transport protein"/>
    <property type="match status" value="1"/>
</dbReference>
<keyword evidence="7" id="KW-0418">Kinase</keyword>
<keyword evidence="12" id="KW-0762">Sugar transport</keyword>
<evidence type="ECO:0000256" key="1">
    <source>
        <dbReference type="ARBA" id="ARBA00004496"/>
    </source>
</evidence>
<evidence type="ECO:0000313" key="13">
    <source>
        <dbReference type="Proteomes" id="UP001241926"/>
    </source>
</evidence>
<gene>
    <name evidence="12" type="ORF">QNN03_17510</name>
</gene>
<dbReference type="Proteomes" id="UP001241926">
    <property type="component" value="Unassembled WGS sequence"/>
</dbReference>
<dbReference type="PANTHER" id="PTHR36203">
    <property type="entry name" value="ASCORBATE-SPECIFIC PTS SYSTEM EIIA COMPONENT"/>
    <property type="match status" value="1"/>
</dbReference>
<keyword evidence="5" id="KW-0808">Transferase</keyword>
<evidence type="ECO:0000256" key="4">
    <source>
        <dbReference type="ARBA" id="ARBA00022553"/>
    </source>
</evidence>
<proteinExistence type="predicted"/>
<keyword evidence="4" id="KW-0597">Phosphoprotein</keyword>
<dbReference type="InterPro" id="IPR002178">
    <property type="entry name" value="PTS_EIIA_type-2_dom"/>
</dbReference>
<dbReference type="Gene3D" id="3.40.930.10">
    <property type="entry name" value="Mannitol-specific EII, Chain A"/>
    <property type="match status" value="1"/>
</dbReference>
<evidence type="ECO:0000256" key="8">
    <source>
        <dbReference type="ARBA" id="ARBA00037387"/>
    </source>
</evidence>
<evidence type="ECO:0000256" key="7">
    <source>
        <dbReference type="ARBA" id="ARBA00022777"/>
    </source>
</evidence>
<dbReference type="RefSeq" id="WP_093719711.1">
    <property type="nucleotide sequence ID" value="NZ_JASJUS010000015.1"/>
</dbReference>
<keyword evidence="13" id="KW-1185">Reference proteome</keyword>
<feature type="domain" description="PTS EIIA type-2" evidence="11">
    <location>
        <begin position="9"/>
        <end position="152"/>
    </location>
</feature>
<dbReference type="PANTHER" id="PTHR36203:SF1">
    <property type="entry name" value="ASCORBATE-SPECIFIC PTS SYSTEM EIIA COMPONENT"/>
    <property type="match status" value="1"/>
</dbReference>
<organism evidence="12 13">
    <name type="scientific">Streptomyces fuscus</name>
    <dbReference type="NCBI Taxonomy" id="3048495"/>
    <lineage>
        <taxon>Bacteria</taxon>
        <taxon>Bacillati</taxon>
        <taxon>Actinomycetota</taxon>
        <taxon>Actinomycetes</taxon>
        <taxon>Kitasatosporales</taxon>
        <taxon>Streptomycetaceae</taxon>
        <taxon>Streptomyces</taxon>
    </lineage>
</organism>
<evidence type="ECO:0000256" key="10">
    <source>
        <dbReference type="ARBA" id="ARBA00042072"/>
    </source>
</evidence>
<keyword evidence="3" id="KW-0963">Cytoplasm</keyword>
<evidence type="ECO:0000256" key="9">
    <source>
        <dbReference type="ARBA" id="ARBA00041175"/>
    </source>
</evidence>
<evidence type="ECO:0000256" key="2">
    <source>
        <dbReference type="ARBA" id="ARBA00022448"/>
    </source>
</evidence>
<evidence type="ECO:0000256" key="3">
    <source>
        <dbReference type="ARBA" id="ARBA00022490"/>
    </source>
</evidence>
<dbReference type="Pfam" id="PF00359">
    <property type="entry name" value="PTS_EIIA_2"/>
    <property type="match status" value="1"/>
</dbReference>
<comment type="caution">
    <text evidence="12">The sequence shown here is derived from an EMBL/GenBank/DDBJ whole genome shotgun (WGS) entry which is preliminary data.</text>
</comment>
<sequence length="158" mass="16496">MSDKLSLLGLLPEQSVLVNASASDWRSAIRLAGEGLILSGAATADYSDEMIATVEELGPYIVIAPGLALAHSRPSPAVRATGLSWVSLRTPVRFGHQDNDPVRLVVGLAATDHSQHTAALGGLAQLLADPARLAELAAAPDAATVRRLISNFEPEVQS</sequence>
<accession>A0ABT7J069</accession>
<keyword evidence="6" id="KW-0598">Phosphotransferase system</keyword>
<dbReference type="InterPro" id="IPR051351">
    <property type="entry name" value="Ascorbate-PTS_EIIA_comp"/>
</dbReference>
<dbReference type="PROSITE" id="PS51094">
    <property type="entry name" value="PTS_EIIA_TYPE_2"/>
    <property type="match status" value="1"/>
</dbReference>
<evidence type="ECO:0000256" key="6">
    <source>
        <dbReference type="ARBA" id="ARBA00022683"/>
    </source>
</evidence>
<evidence type="ECO:0000313" key="12">
    <source>
        <dbReference type="EMBL" id="MDL2078235.1"/>
    </source>
</evidence>
<protein>
    <recommendedName>
        <fullName evidence="9">Ascorbate-specific PTS system EIIA component</fullName>
    </recommendedName>
    <alternativeName>
        <fullName evidence="10">Ascorbate-specific phosphotransferase enzyme IIA component</fullName>
    </alternativeName>
</protein>
<comment type="function">
    <text evidence="8">The phosphoenolpyruvate-dependent sugar phosphotransferase system (sugar PTS), a major carbohydrate active transport system, catalyzes the phosphorylation of incoming sugar substrates concomitantly with their translocation across the cell membrane. The enzyme II UlaABC PTS system is involved in ascorbate transport.</text>
</comment>
<comment type="subcellular location">
    <subcellularLocation>
        <location evidence="1">Cytoplasm</location>
    </subcellularLocation>
</comment>
<dbReference type="InterPro" id="IPR016152">
    <property type="entry name" value="PTrfase/Anion_transptr"/>
</dbReference>